<accession>A0ACB7H9N5</accession>
<keyword evidence="2" id="KW-1185">Reference proteome</keyword>
<sequence length="53" mass="6324">MLPQCNWGKDYEEVTVIVVFYVIFSEMTCLTSYHYLNAEVTDDNLTSIYTWNY</sequence>
<protein>
    <submittedName>
        <fullName evidence="1">Uncharacterized protein</fullName>
    </submittedName>
</protein>
<comment type="caution">
    <text evidence="1">The sequence shown here is derived from an EMBL/GenBank/DDBJ whole genome shotgun (WGS) entry which is preliminary data.</text>
</comment>
<proteinExistence type="predicted"/>
<gene>
    <name evidence="1" type="ORF">MANES_08G054602v8</name>
</gene>
<evidence type="ECO:0000313" key="1">
    <source>
        <dbReference type="EMBL" id="KAG8648960.1"/>
    </source>
</evidence>
<dbReference type="Proteomes" id="UP000091857">
    <property type="component" value="Chromosome 8"/>
</dbReference>
<evidence type="ECO:0000313" key="2">
    <source>
        <dbReference type="Proteomes" id="UP000091857"/>
    </source>
</evidence>
<organism evidence="1 2">
    <name type="scientific">Manihot esculenta</name>
    <name type="common">Cassava</name>
    <name type="synonym">Jatropha manihot</name>
    <dbReference type="NCBI Taxonomy" id="3983"/>
    <lineage>
        <taxon>Eukaryota</taxon>
        <taxon>Viridiplantae</taxon>
        <taxon>Streptophyta</taxon>
        <taxon>Embryophyta</taxon>
        <taxon>Tracheophyta</taxon>
        <taxon>Spermatophyta</taxon>
        <taxon>Magnoliopsida</taxon>
        <taxon>eudicotyledons</taxon>
        <taxon>Gunneridae</taxon>
        <taxon>Pentapetalae</taxon>
        <taxon>rosids</taxon>
        <taxon>fabids</taxon>
        <taxon>Malpighiales</taxon>
        <taxon>Euphorbiaceae</taxon>
        <taxon>Crotonoideae</taxon>
        <taxon>Manihoteae</taxon>
        <taxon>Manihot</taxon>
    </lineage>
</organism>
<reference evidence="2" key="1">
    <citation type="journal article" date="2016" name="Nat. Biotechnol.">
        <title>Sequencing wild and cultivated cassava and related species reveals extensive interspecific hybridization and genetic diversity.</title>
        <authorList>
            <person name="Bredeson J.V."/>
            <person name="Lyons J.B."/>
            <person name="Prochnik S.E."/>
            <person name="Wu G.A."/>
            <person name="Ha C.M."/>
            <person name="Edsinger-Gonzales E."/>
            <person name="Grimwood J."/>
            <person name="Schmutz J."/>
            <person name="Rabbi I.Y."/>
            <person name="Egesi C."/>
            <person name="Nauluvula P."/>
            <person name="Lebot V."/>
            <person name="Ndunguru J."/>
            <person name="Mkamilo G."/>
            <person name="Bart R.S."/>
            <person name="Setter T.L."/>
            <person name="Gleadow R.M."/>
            <person name="Kulakow P."/>
            <person name="Ferguson M.E."/>
            <person name="Rounsley S."/>
            <person name="Rokhsar D.S."/>
        </authorList>
    </citation>
    <scope>NUCLEOTIDE SEQUENCE [LARGE SCALE GENOMIC DNA]</scope>
    <source>
        <strain evidence="2">cv. AM560-2</strain>
    </source>
</reference>
<name>A0ACB7H9N5_MANES</name>
<dbReference type="EMBL" id="CM004394">
    <property type="protein sequence ID" value="KAG8648960.1"/>
    <property type="molecule type" value="Genomic_DNA"/>
</dbReference>